<evidence type="ECO:0000256" key="1">
    <source>
        <dbReference type="SAM" id="MobiDB-lite"/>
    </source>
</evidence>
<feature type="chain" id="PRO_5042497381" evidence="2">
    <location>
        <begin position="19"/>
        <end position="230"/>
    </location>
</feature>
<keyword evidence="2" id="KW-0732">Signal</keyword>
<gene>
    <name evidence="3" type="ORF">QQS21_012621</name>
</gene>
<dbReference type="AlphaFoldDB" id="A0AAJ0CB52"/>
<organism evidence="3 4">
    <name type="scientific">Conoideocrella luteorostrata</name>
    <dbReference type="NCBI Taxonomy" id="1105319"/>
    <lineage>
        <taxon>Eukaryota</taxon>
        <taxon>Fungi</taxon>
        <taxon>Dikarya</taxon>
        <taxon>Ascomycota</taxon>
        <taxon>Pezizomycotina</taxon>
        <taxon>Sordariomycetes</taxon>
        <taxon>Hypocreomycetidae</taxon>
        <taxon>Hypocreales</taxon>
        <taxon>Clavicipitaceae</taxon>
        <taxon>Conoideocrella</taxon>
    </lineage>
</organism>
<name>A0AAJ0CB52_9HYPO</name>
<evidence type="ECO:0000313" key="3">
    <source>
        <dbReference type="EMBL" id="KAK2589696.1"/>
    </source>
</evidence>
<keyword evidence="4" id="KW-1185">Reference proteome</keyword>
<protein>
    <submittedName>
        <fullName evidence="3">Uncharacterized protein</fullName>
    </submittedName>
</protein>
<accession>A0AAJ0CB52</accession>
<feature type="region of interest" description="Disordered" evidence="1">
    <location>
        <begin position="41"/>
        <end position="66"/>
    </location>
</feature>
<proteinExistence type="predicted"/>
<sequence length="230" mass="25057">MQFTVVFSGLLLLGTSLGNMQYSFSEREICNGPKCNDSPNAIDNGGKPGKSPKASPSPAPTASPGKEKSINCELLLKQNTVNCSGLSAKTCDLVTWMYAGCKKQAKCAGATGVNAKKCCDDADRLPFGAGVYYTGYMRACAPQYRLKRFDRPDFIDRPCSADYGCGDGMGKGLCDMRSWENAGCQQRATCDAKIKSVSELPQCCKEWPAKPEGLFKQLYQSRFDLKCLRK</sequence>
<feature type="signal peptide" evidence="2">
    <location>
        <begin position="1"/>
        <end position="18"/>
    </location>
</feature>
<reference evidence="3" key="1">
    <citation type="submission" date="2023-06" db="EMBL/GenBank/DDBJ databases">
        <title>Conoideocrella luteorostrata (Hypocreales: Clavicipitaceae), a potential biocontrol fungus for elongate hemlock scale in United States Christmas tree production areas.</title>
        <authorList>
            <person name="Barrett H."/>
            <person name="Lovett B."/>
            <person name="Macias A.M."/>
            <person name="Stajich J.E."/>
            <person name="Kasson M.T."/>
        </authorList>
    </citation>
    <scope>NUCLEOTIDE SEQUENCE</scope>
    <source>
        <strain evidence="3">ARSEF 14590</strain>
    </source>
</reference>
<evidence type="ECO:0000256" key="2">
    <source>
        <dbReference type="SAM" id="SignalP"/>
    </source>
</evidence>
<evidence type="ECO:0000313" key="4">
    <source>
        <dbReference type="Proteomes" id="UP001251528"/>
    </source>
</evidence>
<dbReference type="EMBL" id="JASWJB010000578">
    <property type="protein sequence ID" value="KAK2589696.1"/>
    <property type="molecule type" value="Genomic_DNA"/>
</dbReference>
<dbReference type="Proteomes" id="UP001251528">
    <property type="component" value="Unassembled WGS sequence"/>
</dbReference>
<comment type="caution">
    <text evidence="3">The sequence shown here is derived from an EMBL/GenBank/DDBJ whole genome shotgun (WGS) entry which is preliminary data.</text>
</comment>